<evidence type="ECO:0000256" key="9">
    <source>
        <dbReference type="ARBA" id="ARBA00023033"/>
    </source>
</evidence>
<dbReference type="PANTHER" id="PTHR24282">
    <property type="entry name" value="CYTOCHROME P450 FAMILY MEMBER"/>
    <property type="match status" value="1"/>
</dbReference>
<keyword evidence="3 11" id="KW-0349">Heme</keyword>
<reference evidence="14" key="1">
    <citation type="journal article" date="2016" name="Nat. Genet.">
        <title>A high-quality carrot genome assembly provides new insights into carotenoid accumulation and asterid genome evolution.</title>
        <authorList>
            <person name="Iorizzo M."/>
            <person name="Ellison S."/>
            <person name="Senalik D."/>
            <person name="Zeng P."/>
            <person name="Satapoomin P."/>
            <person name="Huang J."/>
            <person name="Bowman M."/>
            <person name="Iovene M."/>
            <person name="Sanseverino W."/>
            <person name="Cavagnaro P."/>
            <person name="Yildiz M."/>
            <person name="Macko-Podgorni A."/>
            <person name="Moranska E."/>
            <person name="Grzebelus E."/>
            <person name="Grzebelus D."/>
            <person name="Ashrafi H."/>
            <person name="Zheng Z."/>
            <person name="Cheng S."/>
            <person name="Spooner D."/>
            <person name="Van Deynze A."/>
            <person name="Simon P."/>
        </authorList>
    </citation>
    <scope>NUCLEOTIDE SEQUENCE</scope>
    <source>
        <tissue evidence="14">Leaf</tissue>
    </source>
</reference>
<evidence type="ECO:0000256" key="2">
    <source>
        <dbReference type="ARBA" id="ARBA00010617"/>
    </source>
</evidence>
<evidence type="ECO:0000256" key="7">
    <source>
        <dbReference type="ARBA" id="ARBA00023002"/>
    </source>
</evidence>
<keyword evidence="15" id="KW-1185">Reference proteome</keyword>
<evidence type="ECO:0000256" key="4">
    <source>
        <dbReference type="ARBA" id="ARBA00022692"/>
    </source>
</evidence>
<dbReference type="PRINTS" id="PR00463">
    <property type="entry name" value="EP450I"/>
</dbReference>
<dbReference type="InterPro" id="IPR050665">
    <property type="entry name" value="Cytochrome_P450_Monooxygen"/>
</dbReference>
<sequence>MEIVGLRNIAVSLVLALFVGWAWRVLNWVWLRPRKMEKCLRKQGFDGNSYRLLYGDSKDNSGMIRNALSKPINLSDDVVQRASPFIHHTVEKYGKKSFIWFGPNPRLLITDPELMKEVMSKNYIYRKIKQNPTVRMFSLGLASINGDQWAHHKKLLTPAFHLRKLKLMLPVMYISCMELVSKWEKKVEKDGWCELDIAPYLHTLTSDVISRTAFGSSYKEGIKVFETQRQQVELVMKSLQSVYIPGWRFLPTKNNKRMKELNRMIQSSLEDIIDKKTKAMQAGESSSDDLLGVLLESISNEQLQNGSKSVGMSLDDVIGECKLFYFAGQETTSNVLVWTIILLSIHPEWQSRAREEVLQVLGNNGKPDFDNLNHLKIITMILHEVLRLYPPAHTLTRKVDEDTKLGELILPAGTEVSLPILLLHYDQNLWGQDAKEFNPERFAQGVSKAAKSNQAVYFPFGWGPRICLGQNFAMLEAKLALATILQHFSFELSASYTHAPATLITLQPQHGANLIVHKL</sequence>
<evidence type="ECO:0000256" key="5">
    <source>
        <dbReference type="ARBA" id="ARBA00022723"/>
    </source>
</evidence>
<protein>
    <recommendedName>
        <fullName evidence="16">Cytochrome P450</fullName>
    </recommendedName>
</protein>
<dbReference type="PANTHER" id="PTHR24282:SF255">
    <property type="entry name" value="CYTOCHROME P450 72A11-RELATED"/>
    <property type="match status" value="1"/>
</dbReference>
<dbReference type="InterPro" id="IPR036396">
    <property type="entry name" value="Cyt_P450_sf"/>
</dbReference>
<comment type="similarity">
    <text evidence="2 12">Belongs to the cytochrome P450 family.</text>
</comment>
<dbReference type="Pfam" id="PF00067">
    <property type="entry name" value="p450"/>
    <property type="match status" value="1"/>
</dbReference>
<keyword evidence="9 12" id="KW-0503">Monooxygenase</keyword>
<name>A0AAF0X0M8_DAUCS</name>
<accession>A0AAF0X0M8</accession>
<dbReference type="PROSITE" id="PS00086">
    <property type="entry name" value="CYTOCHROME_P450"/>
    <property type="match status" value="1"/>
</dbReference>
<dbReference type="InterPro" id="IPR001128">
    <property type="entry name" value="Cyt_P450"/>
</dbReference>
<comment type="cofactor">
    <cofactor evidence="11">
        <name>heme</name>
        <dbReference type="ChEBI" id="CHEBI:30413"/>
    </cofactor>
</comment>
<evidence type="ECO:0000256" key="1">
    <source>
        <dbReference type="ARBA" id="ARBA00004370"/>
    </source>
</evidence>
<keyword evidence="8 11" id="KW-0408">Iron</keyword>
<evidence type="ECO:0000256" key="6">
    <source>
        <dbReference type="ARBA" id="ARBA00022989"/>
    </source>
</evidence>
<feature type="binding site" description="axial binding residue" evidence="11">
    <location>
        <position position="467"/>
    </location>
    <ligand>
        <name>heme</name>
        <dbReference type="ChEBI" id="CHEBI:30413"/>
    </ligand>
    <ligandPart>
        <name>Fe</name>
        <dbReference type="ChEBI" id="CHEBI:18248"/>
    </ligandPart>
</feature>
<dbReference type="FunFam" id="1.10.630.10:FF:000029">
    <property type="entry name" value="Cytochrome P450 734A1"/>
    <property type="match status" value="1"/>
</dbReference>
<evidence type="ECO:0000256" key="11">
    <source>
        <dbReference type="PIRSR" id="PIRSR602401-1"/>
    </source>
</evidence>
<gene>
    <name evidence="14" type="ORF">DCAR_0417779</name>
</gene>
<dbReference type="PRINTS" id="PR00385">
    <property type="entry name" value="P450"/>
</dbReference>
<dbReference type="InterPro" id="IPR002401">
    <property type="entry name" value="Cyt_P450_E_grp-I"/>
</dbReference>
<dbReference type="CDD" id="cd20642">
    <property type="entry name" value="CYP72"/>
    <property type="match status" value="1"/>
</dbReference>
<evidence type="ECO:0008006" key="16">
    <source>
        <dbReference type="Google" id="ProtNLM"/>
    </source>
</evidence>
<evidence type="ECO:0000256" key="12">
    <source>
        <dbReference type="RuleBase" id="RU000461"/>
    </source>
</evidence>
<dbReference type="GO" id="GO:0016020">
    <property type="term" value="C:membrane"/>
    <property type="evidence" value="ECO:0007669"/>
    <property type="project" value="UniProtKB-SubCell"/>
</dbReference>
<evidence type="ECO:0000256" key="3">
    <source>
        <dbReference type="ARBA" id="ARBA00022617"/>
    </source>
</evidence>
<dbReference type="Proteomes" id="UP000077755">
    <property type="component" value="Chromosome 4"/>
</dbReference>
<dbReference type="GO" id="GO:0004497">
    <property type="term" value="F:monooxygenase activity"/>
    <property type="evidence" value="ECO:0007669"/>
    <property type="project" value="UniProtKB-KW"/>
</dbReference>
<comment type="subcellular location">
    <subcellularLocation>
        <location evidence="1">Membrane</location>
    </subcellularLocation>
</comment>
<dbReference type="Gene3D" id="1.10.630.10">
    <property type="entry name" value="Cytochrome P450"/>
    <property type="match status" value="1"/>
</dbReference>
<feature type="transmembrane region" description="Helical" evidence="13">
    <location>
        <begin position="6"/>
        <end position="26"/>
    </location>
</feature>
<dbReference type="InterPro" id="IPR017972">
    <property type="entry name" value="Cyt_P450_CS"/>
</dbReference>
<keyword evidence="7 12" id="KW-0560">Oxidoreductase</keyword>
<dbReference type="GO" id="GO:0016705">
    <property type="term" value="F:oxidoreductase activity, acting on paired donors, with incorporation or reduction of molecular oxygen"/>
    <property type="evidence" value="ECO:0007669"/>
    <property type="project" value="InterPro"/>
</dbReference>
<dbReference type="KEGG" id="dcr:108219314"/>
<dbReference type="GO" id="GO:0020037">
    <property type="term" value="F:heme binding"/>
    <property type="evidence" value="ECO:0007669"/>
    <property type="project" value="InterPro"/>
</dbReference>
<keyword evidence="10 13" id="KW-0472">Membrane</keyword>
<proteinExistence type="inferred from homology"/>
<evidence type="ECO:0000313" key="15">
    <source>
        <dbReference type="Proteomes" id="UP000077755"/>
    </source>
</evidence>
<dbReference type="EMBL" id="CP093346">
    <property type="protein sequence ID" value="WOG98436.1"/>
    <property type="molecule type" value="Genomic_DNA"/>
</dbReference>
<evidence type="ECO:0000256" key="10">
    <source>
        <dbReference type="ARBA" id="ARBA00023136"/>
    </source>
</evidence>
<evidence type="ECO:0000256" key="8">
    <source>
        <dbReference type="ARBA" id="ARBA00023004"/>
    </source>
</evidence>
<dbReference type="GO" id="GO:0005506">
    <property type="term" value="F:iron ion binding"/>
    <property type="evidence" value="ECO:0007669"/>
    <property type="project" value="InterPro"/>
</dbReference>
<dbReference type="SUPFAM" id="SSF48264">
    <property type="entry name" value="Cytochrome P450"/>
    <property type="match status" value="1"/>
</dbReference>
<dbReference type="AlphaFoldDB" id="A0AAF0X0M8"/>
<organism evidence="14 15">
    <name type="scientific">Daucus carota subsp. sativus</name>
    <name type="common">Carrot</name>
    <dbReference type="NCBI Taxonomy" id="79200"/>
    <lineage>
        <taxon>Eukaryota</taxon>
        <taxon>Viridiplantae</taxon>
        <taxon>Streptophyta</taxon>
        <taxon>Embryophyta</taxon>
        <taxon>Tracheophyta</taxon>
        <taxon>Spermatophyta</taxon>
        <taxon>Magnoliopsida</taxon>
        <taxon>eudicotyledons</taxon>
        <taxon>Gunneridae</taxon>
        <taxon>Pentapetalae</taxon>
        <taxon>asterids</taxon>
        <taxon>campanulids</taxon>
        <taxon>Apiales</taxon>
        <taxon>Apiaceae</taxon>
        <taxon>Apioideae</taxon>
        <taxon>Scandiceae</taxon>
        <taxon>Daucinae</taxon>
        <taxon>Daucus</taxon>
        <taxon>Daucus sect. Daucus</taxon>
    </lineage>
</organism>
<keyword evidence="4 13" id="KW-0812">Transmembrane</keyword>
<keyword evidence="5 11" id="KW-0479">Metal-binding</keyword>
<keyword evidence="6 13" id="KW-1133">Transmembrane helix</keyword>
<evidence type="ECO:0000256" key="13">
    <source>
        <dbReference type="SAM" id="Phobius"/>
    </source>
</evidence>
<reference evidence="14" key="2">
    <citation type="submission" date="2022-03" db="EMBL/GenBank/DDBJ databases">
        <title>Draft title - Genomic analysis of global carrot germplasm unveils the trajectory of domestication and the origin of high carotenoid orange carrot.</title>
        <authorList>
            <person name="Iorizzo M."/>
            <person name="Ellison S."/>
            <person name="Senalik D."/>
            <person name="Macko-Podgorni A."/>
            <person name="Grzebelus D."/>
            <person name="Bostan H."/>
            <person name="Rolling W."/>
            <person name="Curaba J."/>
            <person name="Simon P."/>
        </authorList>
    </citation>
    <scope>NUCLEOTIDE SEQUENCE</scope>
    <source>
        <tissue evidence="14">Leaf</tissue>
    </source>
</reference>
<evidence type="ECO:0000313" key="14">
    <source>
        <dbReference type="EMBL" id="WOG98436.1"/>
    </source>
</evidence>